<feature type="transmembrane region" description="Helical" evidence="6">
    <location>
        <begin position="360"/>
        <end position="381"/>
    </location>
</feature>
<comment type="subcellular location">
    <subcellularLocation>
        <location evidence="1">Cell membrane</location>
        <topology evidence="1">Multi-pass membrane protein</topology>
    </subcellularLocation>
</comment>
<dbReference type="RefSeq" id="WP_420906014.1">
    <property type="nucleotide sequence ID" value="NZ_BAAFGK010000004.1"/>
</dbReference>
<feature type="transmembrane region" description="Helical" evidence="6">
    <location>
        <begin position="6"/>
        <end position="28"/>
    </location>
</feature>
<keyword evidence="5 6" id="KW-0472">Membrane</keyword>
<dbReference type="PANTHER" id="PTHR30250:SF11">
    <property type="entry name" value="O-ANTIGEN TRANSPORTER-RELATED"/>
    <property type="match status" value="1"/>
</dbReference>
<evidence type="ECO:0000256" key="4">
    <source>
        <dbReference type="ARBA" id="ARBA00022989"/>
    </source>
</evidence>
<protein>
    <recommendedName>
        <fullName evidence="9">Polysaccharide biosynthesis protein</fullName>
    </recommendedName>
</protein>
<evidence type="ECO:0000256" key="1">
    <source>
        <dbReference type="ARBA" id="ARBA00004651"/>
    </source>
</evidence>
<feature type="transmembrane region" description="Helical" evidence="6">
    <location>
        <begin position="304"/>
        <end position="322"/>
    </location>
</feature>
<keyword evidence="3 6" id="KW-0812">Transmembrane</keyword>
<keyword evidence="8" id="KW-1185">Reference proteome</keyword>
<organism evidence="7 8">
    <name type="scientific">Candidatus Magnetaquiglobus chichijimensis</name>
    <dbReference type="NCBI Taxonomy" id="3141448"/>
    <lineage>
        <taxon>Bacteria</taxon>
        <taxon>Pseudomonadati</taxon>
        <taxon>Pseudomonadota</taxon>
        <taxon>Magnetococcia</taxon>
        <taxon>Magnetococcales</taxon>
        <taxon>Candidatus Magnetaquicoccaceae</taxon>
        <taxon>Candidatus Magnetaquiglobus</taxon>
    </lineage>
</organism>
<feature type="transmembrane region" description="Helical" evidence="6">
    <location>
        <begin position="114"/>
        <end position="137"/>
    </location>
</feature>
<evidence type="ECO:0000313" key="8">
    <source>
        <dbReference type="Proteomes" id="UP001628193"/>
    </source>
</evidence>
<comment type="caution">
    <text evidence="7">The sequence shown here is derived from an EMBL/GenBank/DDBJ whole genome shotgun (WGS) entry which is preliminary data.</text>
</comment>
<evidence type="ECO:0000256" key="2">
    <source>
        <dbReference type="ARBA" id="ARBA00022475"/>
    </source>
</evidence>
<keyword evidence="2" id="KW-1003">Cell membrane</keyword>
<evidence type="ECO:0000256" key="5">
    <source>
        <dbReference type="ARBA" id="ARBA00023136"/>
    </source>
</evidence>
<feature type="transmembrane region" description="Helical" evidence="6">
    <location>
        <begin position="334"/>
        <end position="354"/>
    </location>
</feature>
<evidence type="ECO:0000256" key="3">
    <source>
        <dbReference type="ARBA" id="ARBA00022692"/>
    </source>
</evidence>
<feature type="transmembrane region" description="Helical" evidence="6">
    <location>
        <begin position="185"/>
        <end position="207"/>
    </location>
</feature>
<feature type="transmembrane region" description="Helical" evidence="6">
    <location>
        <begin position="40"/>
        <end position="65"/>
    </location>
</feature>
<gene>
    <name evidence="7" type="ORF">SIID45300_02689</name>
</gene>
<sequence length="387" mass="42672">MYSILLSLTGWFALSDLGIGQALHNYLAERRAKHLPYSNYIIASAKAVAVLCIVIFIVSIIFSGLIWEVLSRKSGGAINRESGELAIVSIALISTVSVFGSLSTKIWFAEQRGYLANILIASSAILSAASVTLIGAFEFNNKLIAALLILNAPLAFFTFVSALHRIRHEFSLRSAEYENLPFRQLLERGSSFSAFFLLAAIVTQSDYFIQSQYCDPKQIAVYAILSKLFSIYQMAYIALLQAYAPIATASYAKNDWKSTNKITRTLIILSATGAVFYTAIIYFSNSHLTLYFTGGQFSEFPVDLIMLFGVLLLVRVWTDTYAMILQSASALKNLVFSASVQAIFSIALQLLLVPDFGPSGTIWALIISWVSTVAWLLPVLVTRLQKP</sequence>
<dbReference type="EMBL" id="BAAFGK010000004">
    <property type="protein sequence ID" value="GAB0058341.1"/>
    <property type="molecule type" value="Genomic_DNA"/>
</dbReference>
<dbReference type="InterPro" id="IPR050833">
    <property type="entry name" value="Poly_Biosynth_Transport"/>
</dbReference>
<feature type="transmembrane region" description="Helical" evidence="6">
    <location>
        <begin position="219"/>
        <end position="244"/>
    </location>
</feature>
<dbReference type="Proteomes" id="UP001628193">
    <property type="component" value="Unassembled WGS sequence"/>
</dbReference>
<evidence type="ECO:0000256" key="6">
    <source>
        <dbReference type="SAM" id="Phobius"/>
    </source>
</evidence>
<evidence type="ECO:0008006" key="9">
    <source>
        <dbReference type="Google" id="ProtNLM"/>
    </source>
</evidence>
<feature type="transmembrane region" description="Helical" evidence="6">
    <location>
        <begin position="85"/>
        <end position="102"/>
    </location>
</feature>
<reference evidence="7 8" key="1">
    <citation type="submission" date="2024-09" db="EMBL/GenBank/DDBJ databases">
        <title>Draft genome sequence of Candidatus Magnetaquicoccaceae bacterium FCR-1.</title>
        <authorList>
            <person name="Shimoshige H."/>
            <person name="Shimamura S."/>
            <person name="Taoka A."/>
            <person name="Kobayashi H."/>
            <person name="Maekawa T."/>
        </authorList>
    </citation>
    <scope>NUCLEOTIDE SEQUENCE [LARGE SCALE GENOMIC DNA]</scope>
    <source>
        <strain evidence="7 8">FCR-1</strain>
    </source>
</reference>
<keyword evidence="4 6" id="KW-1133">Transmembrane helix</keyword>
<dbReference type="PANTHER" id="PTHR30250">
    <property type="entry name" value="PST FAMILY PREDICTED COLANIC ACID TRANSPORTER"/>
    <property type="match status" value="1"/>
</dbReference>
<evidence type="ECO:0000313" key="7">
    <source>
        <dbReference type="EMBL" id="GAB0058341.1"/>
    </source>
</evidence>
<dbReference type="CDD" id="cd12082">
    <property type="entry name" value="MATE_like"/>
    <property type="match status" value="1"/>
</dbReference>
<accession>A0ABQ0CBT6</accession>
<proteinExistence type="predicted"/>
<feature type="transmembrane region" description="Helical" evidence="6">
    <location>
        <begin position="143"/>
        <end position="164"/>
    </location>
</feature>
<feature type="transmembrane region" description="Helical" evidence="6">
    <location>
        <begin position="265"/>
        <end position="284"/>
    </location>
</feature>
<name>A0ABQ0CBT6_9PROT</name>